<dbReference type="EMBL" id="JBHLTG010000004">
    <property type="protein sequence ID" value="MFC0679819.1"/>
    <property type="molecule type" value="Genomic_DNA"/>
</dbReference>
<protein>
    <submittedName>
        <fullName evidence="2">Antitoxin Xre/MbcA/ParS toxin-binding domain-containing protein</fullName>
    </submittedName>
</protein>
<proteinExistence type="predicted"/>
<keyword evidence="3" id="KW-1185">Reference proteome</keyword>
<dbReference type="Proteomes" id="UP001589896">
    <property type="component" value="Unassembled WGS sequence"/>
</dbReference>
<reference evidence="2 3" key="1">
    <citation type="submission" date="2024-09" db="EMBL/GenBank/DDBJ databases">
        <authorList>
            <person name="Sun Q."/>
            <person name="Mori K."/>
        </authorList>
    </citation>
    <scope>NUCLEOTIDE SEQUENCE [LARGE SCALE GENOMIC DNA]</scope>
    <source>
        <strain evidence="2 3">KCTC 23076</strain>
    </source>
</reference>
<evidence type="ECO:0000313" key="3">
    <source>
        <dbReference type="Proteomes" id="UP001589896"/>
    </source>
</evidence>
<sequence length="122" mass="13514">MLDPLGSADCLSPDEVAQLVGKLFDRWQLDEQARRRLLGTDREAIAATPPTALTPEQLDRARVLLGIHAGLRLLFPENSAIRWSWVHRRNGAFDGRAPLDLLLEGGEGIARVSRHVRSDLAT</sequence>
<accession>A0ABV6RS70</accession>
<dbReference type="RefSeq" id="WP_386670931.1">
    <property type="nucleotide sequence ID" value="NZ_JBHLTG010000004.1"/>
</dbReference>
<evidence type="ECO:0000313" key="2">
    <source>
        <dbReference type="EMBL" id="MFC0679819.1"/>
    </source>
</evidence>
<dbReference type="Pfam" id="PF09722">
    <property type="entry name" value="Xre_MbcA_ParS_C"/>
    <property type="match status" value="1"/>
</dbReference>
<evidence type="ECO:0000259" key="1">
    <source>
        <dbReference type="Pfam" id="PF09722"/>
    </source>
</evidence>
<dbReference type="InterPro" id="IPR024467">
    <property type="entry name" value="Xre/MbcA/ParS-like_toxin-bd"/>
</dbReference>
<feature type="domain" description="Antitoxin Xre/MbcA/ParS-like toxin-binding" evidence="1">
    <location>
        <begin position="71"/>
        <end position="115"/>
    </location>
</feature>
<comment type="caution">
    <text evidence="2">The sequence shown here is derived from an EMBL/GenBank/DDBJ whole genome shotgun (WGS) entry which is preliminary data.</text>
</comment>
<gene>
    <name evidence="2" type="ORF">ACFFGH_18420</name>
</gene>
<name>A0ABV6RS70_9GAMM</name>
<organism evidence="2 3">
    <name type="scientific">Lysobacter korlensis</name>
    <dbReference type="NCBI Taxonomy" id="553636"/>
    <lineage>
        <taxon>Bacteria</taxon>
        <taxon>Pseudomonadati</taxon>
        <taxon>Pseudomonadota</taxon>
        <taxon>Gammaproteobacteria</taxon>
        <taxon>Lysobacterales</taxon>
        <taxon>Lysobacteraceae</taxon>
        <taxon>Lysobacter</taxon>
    </lineage>
</organism>